<evidence type="ECO:0000256" key="3">
    <source>
        <dbReference type="SAM" id="MobiDB-lite"/>
    </source>
</evidence>
<sequence>MATNFDPFRELDRMASTFFDTRSALREMPMDLFREGDHYILNADLPGVDPGSVDIDVDGQLLTIRAERTLANAEGVKWITRERRGGSFLRQLSLGQGLDTEAISARYENGVLSVTIPVRESSKPRKIAVEAGGGRGEMIEGKVEQGKVEQGAVEQGKVEQGTGAAREGGKKGHKEG</sequence>
<comment type="caution">
    <text evidence="5">The sequence shown here is derived from an EMBL/GenBank/DDBJ whole genome shotgun (WGS) entry which is preliminary data.</text>
</comment>
<gene>
    <name evidence="5" type="ORF">NCCP1664_12380</name>
</gene>
<dbReference type="SUPFAM" id="SSF49764">
    <property type="entry name" value="HSP20-like chaperones"/>
    <property type="match status" value="1"/>
</dbReference>
<comment type="similarity">
    <text evidence="1 2">Belongs to the small heat shock protein (HSP20) family.</text>
</comment>
<dbReference type="AlphaFoldDB" id="A0A5A7NSK8"/>
<dbReference type="Gene3D" id="2.60.40.790">
    <property type="match status" value="1"/>
</dbReference>
<evidence type="ECO:0000256" key="1">
    <source>
        <dbReference type="PROSITE-ProRule" id="PRU00285"/>
    </source>
</evidence>
<dbReference type="InterPro" id="IPR031107">
    <property type="entry name" value="Small_HSP"/>
</dbReference>
<protein>
    <submittedName>
        <fullName evidence="5">Heat-shock protein Hsp20</fullName>
    </submittedName>
</protein>
<feature type="domain" description="SHSP" evidence="4">
    <location>
        <begin position="21"/>
        <end position="132"/>
    </location>
</feature>
<dbReference type="Proteomes" id="UP000325307">
    <property type="component" value="Unassembled WGS sequence"/>
</dbReference>
<feature type="region of interest" description="Disordered" evidence="3">
    <location>
        <begin position="145"/>
        <end position="176"/>
    </location>
</feature>
<evidence type="ECO:0000256" key="2">
    <source>
        <dbReference type="RuleBase" id="RU003616"/>
    </source>
</evidence>
<dbReference type="InterPro" id="IPR008978">
    <property type="entry name" value="HSP20-like_chaperone"/>
</dbReference>
<keyword evidence="6" id="KW-1185">Reference proteome</keyword>
<dbReference type="PANTHER" id="PTHR11527">
    <property type="entry name" value="HEAT-SHOCK PROTEIN 20 FAMILY MEMBER"/>
    <property type="match status" value="1"/>
</dbReference>
<evidence type="ECO:0000313" key="6">
    <source>
        <dbReference type="Proteomes" id="UP000325307"/>
    </source>
</evidence>
<dbReference type="InterPro" id="IPR002068">
    <property type="entry name" value="A-crystallin/Hsp20_dom"/>
</dbReference>
<proteinExistence type="inferred from homology"/>
<dbReference type="Pfam" id="PF00011">
    <property type="entry name" value="HSP20"/>
    <property type="match status" value="1"/>
</dbReference>
<feature type="compositionally biased region" description="Basic and acidic residues" evidence="3">
    <location>
        <begin position="167"/>
        <end position="176"/>
    </location>
</feature>
<reference evidence="5 6" key="1">
    <citation type="submission" date="2019-09" db="EMBL/GenBank/DDBJ databases">
        <title>Arthrobacter zafarii sp. nov., a moderately thermotolerant and halotolerant actinobacterium isolated from Cholistan desert soil of Pakistan.</title>
        <authorList>
            <person name="Amin A."/>
            <person name="Ahmed I."/>
            <person name="Khalid N."/>
            <person name="Schumann P."/>
            <person name="Busse H.J."/>
            <person name="Khan I.U."/>
            <person name="Li S."/>
            <person name="Li W.J."/>
        </authorList>
    </citation>
    <scope>NUCLEOTIDE SEQUENCE [LARGE SCALE GENOMIC DNA]</scope>
    <source>
        <strain evidence="5 6">NCCP-1664</strain>
    </source>
</reference>
<accession>A0A5A7NSK8</accession>
<dbReference type="EMBL" id="BKDJ01000005">
    <property type="protein sequence ID" value="GER22741.1"/>
    <property type="molecule type" value="Genomic_DNA"/>
</dbReference>
<evidence type="ECO:0000313" key="5">
    <source>
        <dbReference type="EMBL" id="GER22741.1"/>
    </source>
</evidence>
<organism evidence="5 6">
    <name type="scientific">Zafaria cholistanensis</name>
    <dbReference type="NCBI Taxonomy" id="1682741"/>
    <lineage>
        <taxon>Bacteria</taxon>
        <taxon>Bacillati</taxon>
        <taxon>Actinomycetota</taxon>
        <taxon>Actinomycetes</taxon>
        <taxon>Micrococcales</taxon>
        <taxon>Micrococcaceae</taxon>
        <taxon>Zafaria</taxon>
    </lineage>
</organism>
<dbReference type="OrthoDB" id="5242916at2"/>
<dbReference type="CDD" id="cd06464">
    <property type="entry name" value="ACD_sHsps-like"/>
    <property type="match status" value="1"/>
</dbReference>
<name>A0A5A7NSK8_9MICC</name>
<evidence type="ECO:0000259" key="4">
    <source>
        <dbReference type="PROSITE" id="PS01031"/>
    </source>
</evidence>
<dbReference type="PROSITE" id="PS01031">
    <property type="entry name" value="SHSP"/>
    <property type="match status" value="1"/>
</dbReference>
<dbReference type="RefSeq" id="WP_149956374.1">
    <property type="nucleotide sequence ID" value="NZ_BKDJ01000005.1"/>
</dbReference>